<evidence type="ECO:0000256" key="3">
    <source>
        <dbReference type="ARBA" id="ARBA00023136"/>
    </source>
</evidence>
<evidence type="ECO:0000313" key="5">
    <source>
        <dbReference type="EMBL" id="KAF5839936.1"/>
    </source>
</evidence>
<name>A0ABQ7GZB0_DUNSA</name>
<feature type="transmembrane region" description="Helical" evidence="4">
    <location>
        <begin position="48"/>
        <end position="68"/>
    </location>
</feature>
<dbReference type="PANTHER" id="PTHR10414">
    <property type="entry name" value="ETHANOLAMINEPHOSPHOTRANSFERASE"/>
    <property type="match status" value="1"/>
</dbReference>
<evidence type="ECO:0000256" key="1">
    <source>
        <dbReference type="ARBA" id="ARBA00004370"/>
    </source>
</evidence>
<comment type="caution">
    <text evidence="5">The sequence shown here is derived from an EMBL/GenBank/DDBJ whole genome shotgun (WGS) entry which is preliminary data.</text>
</comment>
<keyword evidence="3 4" id="KW-0472">Membrane</keyword>
<comment type="subcellular location">
    <subcellularLocation>
        <location evidence="1">Membrane</location>
    </subcellularLocation>
</comment>
<dbReference type="Gene3D" id="1.20.120.1760">
    <property type="match status" value="1"/>
</dbReference>
<dbReference type="InterPro" id="IPR043130">
    <property type="entry name" value="CDP-OH_PTrfase_TM_dom"/>
</dbReference>
<feature type="transmembrane region" description="Helical" evidence="4">
    <location>
        <begin position="105"/>
        <end position="127"/>
    </location>
</feature>
<feature type="transmembrane region" description="Helical" evidence="4">
    <location>
        <begin position="80"/>
        <end position="98"/>
    </location>
</feature>
<keyword evidence="6" id="KW-1185">Reference proteome</keyword>
<reference evidence="5" key="1">
    <citation type="submission" date="2017-08" db="EMBL/GenBank/DDBJ databases">
        <authorList>
            <person name="Polle J.E."/>
            <person name="Barry K."/>
            <person name="Cushman J."/>
            <person name="Schmutz J."/>
            <person name="Tran D."/>
            <person name="Hathwaick L.T."/>
            <person name="Yim W.C."/>
            <person name="Jenkins J."/>
            <person name="Mckie-Krisberg Z.M."/>
            <person name="Prochnik S."/>
            <person name="Lindquist E."/>
            <person name="Dockter R.B."/>
            <person name="Adam C."/>
            <person name="Molina H."/>
            <person name="Bunkerborg J."/>
            <person name="Jin E."/>
            <person name="Buchheim M."/>
            <person name="Magnuson J."/>
        </authorList>
    </citation>
    <scope>NUCLEOTIDE SEQUENCE</scope>
    <source>
        <strain evidence="5">CCAP 19/18</strain>
    </source>
</reference>
<dbReference type="Proteomes" id="UP000815325">
    <property type="component" value="Unassembled WGS sequence"/>
</dbReference>
<evidence type="ECO:0000256" key="2">
    <source>
        <dbReference type="ARBA" id="ARBA00010441"/>
    </source>
</evidence>
<gene>
    <name evidence="5" type="ORF">DUNSADRAFT_18217</name>
</gene>
<keyword evidence="4" id="KW-0812">Transmembrane</keyword>
<comment type="similarity">
    <text evidence="2">Belongs to the CDP-alcohol phosphatidyltransferase class-I family.</text>
</comment>
<protein>
    <submittedName>
        <fullName evidence="5">Uncharacterized protein</fullName>
    </submittedName>
</protein>
<evidence type="ECO:0000313" key="6">
    <source>
        <dbReference type="Proteomes" id="UP000815325"/>
    </source>
</evidence>
<sequence>MVYLSDRALEGLKEYKYKPGGYTILDVIHNPLWEWLTLQLPMWLAPNLITLIGLIGIMLSYIASALYFPDFTDDQSGPRWLHLLNALAIVVYVNLDCIDGKQVALASPCGPASAILSSLVMMTWLLAHLEEYHTGQLMYSNGWLGVLEANYALALLSFASFLFGEQMWNMPLSSLAPFLPRDLLDGYGE</sequence>
<organism evidence="5 6">
    <name type="scientific">Dunaliella salina</name>
    <name type="common">Green alga</name>
    <name type="synonym">Protococcus salinus</name>
    <dbReference type="NCBI Taxonomy" id="3046"/>
    <lineage>
        <taxon>Eukaryota</taxon>
        <taxon>Viridiplantae</taxon>
        <taxon>Chlorophyta</taxon>
        <taxon>core chlorophytes</taxon>
        <taxon>Chlorophyceae</taxon>
        <taxon>CS clade</taxon>
        <taxon>Chlamydomonadales</taxon>
        <taxon>Dunaliellaceae</taxon>
        <taxon>Dunaliella</taxon>
    </lineage>
</organism>
<accession>A0ABQ7GZB0</accession>
<dbReference type="EMBL" id="MU069528">
    <property type="protein sequence ID" value="KAF5839936.1"/>
    <property type="molecule type" value="Genomic_DNA"/>
</dbReference>
<keyword evidence="4" id="KW-1133">Transmembrane helix</keyword>
<feature type="transmembrane region" description="Helical" evidence="4">
    <location>
        <begin position="142"/>
        <end position="163"/>
    </location>
</feature>
<dbReference type="InterPro" id="IPR014472">
    <property type="entry name" value="CHOPT"/>
</dbReference>
<evidence type="ECO:0000256" key="4">
    <source>
        <dbReference type="SAM" id="Phobius"/>
    </source>
</evidence>
<dbReference type="PANTHER" id="PTHR10414:SF37">
    <property type="entry name" value="BB IN A BOXCAR, ISOFORM C"/>
    <property type="match status" value="1"/>
</dbReference>
<proteinExistence type="inferred from homology"/>